<evidence type="ECO:0000256" key="4">
    <source>
        <dbReference type="ARBA" id="ARBA00022989"/>
    </source>
</evidence>
<evidence type="ECO:0008006" key="9">
    <source>
        <dbReference type="Google" id="ProtNLM"/>
    </source>
</evidence>
<evidence type="ECO:0000256" key="1">
    <source>
        <dbReference type="ARBA" id="ARBA00004651"/>
    </source>
</evidence>
<accession>A0A134B8Q6</accession>
<feature type="transmembrane region" description="Helical" evidence="6">
    <location>
        <begin position="410"/>
        <end position="430"/>
    </location>
</feature>
<dbReference type="InterPro" id="IPR050833">
    <property type="entry name" value="Poly_Biosynth_Transport"/>
</dbReference>
<name>A0A134B8Q6_9PORP</name>
<comment type="caution">
    <text evidence="7">The sequence shown here is derived from an EMBL/GenBank/DDBJ whole genome shotgun (WGS) entry which is preliminary data.</text>
</comment>
<evidence type="ECO:0000256" key="6">
    <source>
        <dbReference type="SAM" id="Phobius"/>
    </source>
</evidence>
<feature type="transmembrane region" description="Helical" evidence="6">
    <location>
        <begin position="166"/>
        <end position="184"/>
    </location>
</feature>
<feature type="transmembrane region" description="Helical" evidence="6">
    <location>
        <begin position="12"/>
        <end position="32"/>
    </location>
</feature>
<comment type="subcellular location">
    <subcellularLocation>
        <location evidence="1">Cell membrane</location>
        <topology evidence="1">Multi-pass membrane protein</topology>
    </subcellularLocation>
</comment>
<keyword evidence="3 6" id="KW-0812">Transmembrane</keyword>
<feature type="transmembrane region" description="Helical" evidence="6">
    <location>
        <begin position="90"/>
        <end position="110"/>
    </location>
</feature>
<evidence type="ECO:0000256" key="3">
    <source>
        <dbReference type="ARBA" id="ARBA00022692"/>
    </source>
</evidence>
<dbReference type="RefSeq" id="WP_060935340.1">
    <property type="nucleotide sequence ID" value="NZ_KQ960440.1"/>
</dbReference>
<feature type="transmembrane region" description="Helical" evidence="6">
    <location>
        <begin position="384"/>
        <end position="404"/>
    </location>
</feature>
<evidence type="ECO:0000256" key="2">
    <source>
        <dbReference type="ARBA" id="ARBA00022475"/>
    </source>
</evidence>
<dbReference type="STRING" id="322095.HMPREF3185_00999"/>
<evidence type="ECO:0000256" key="5">
    <source>
        <dbReference type="ARBA" id="ARBA00023136"/>
    </source>
</evidence>
<protein>
    <recommendedName>
        <fullName evidence="9">Polysaccharide biosynthesis protein</fullName>
    </recommendedName>
</protein>
<keyword evidence="8" id="KW-1185">Reference proteome</keyword>
<feature type="transmembrane region" description="Helical" evidence="6">
    <location>
        <begin position="313"/>
        <end position="331"/>
    </location>
</feature>
<feature type="transmembrane region" description="Helical" evidence="6">
    <location>
        <begin position="130"/>
        <end position="154"/>
    </location>
</feature>
<keyword evidence="4 6" id="KW-1133">Transmembrane helix</keyword>
<keyword evidence="5 6" id="KW-0472">Membrane</keyword>
<feature type="transmembrane region" description="Helical" evidence="6">
    <location>
        <begin position="52"/>
        <end position="69"/>
    </location>
</feature>
<evidence type="ECO:0000313" key="7">
    <source>
        <dbReference type="EMBL" id="KXB76329.1"/>
    </source>
</evidence>
<sequence length="506" mass="56269">MASVAAKESITGTIVTYIGVGIGFLTTFFILAKFLTPEEIGLTRLLPELATQLSGLGMLGMTYSLSRYFPFFRDSETNPYRAEDGPNHGFFYYVTVVGAIGAVLMTLLYILAKGPLMSLYSDRSPLLADFYYAVIPLTLFTMGWTIFELYTYQLMRVAVPKGIKEVLLRVLQLAAYLLYAFGYIDFTTMVWGFIGSFGVCMLASGVYLGQITSLSLRHNPSYVSPEMRRGFYRYTALYTLSSVGITLAGRMDLFMVAFIDRGGLSSAGVYTMAFYMVSIIEIPMRAILNVAAPKIAEAAKHGDTKRVEEVYRLVAFYQLLSGLLIFAMIWVNIDNIFGIMPNGEQFTGGKWIFFYLGLAKLVELTLTCSHTVVSTSRYYKWNIYYTISVLVMSFVSTVFLIPAYGTLGAALAMLLTNIVSYGLQQLLLSVKMHVSPFTSRMLLLIPIAAVAWGIDALLPTFSSVWIDLFVRSALVGLGLLLALLALHITPELMSMLEGKLPKRLRR</sequence>
<dbReference type="OrthoDB" id="88014at2"/>
<dbReference type="PANTHER" id="PTHR30250">
    <property type="entry name" value="PST FAMILY PREDICTED COLANIC ACID TRANSPORTER"/>
    <property type="match status" value="1"/>
</dbReference>
<proteinExistence type="predicted"/>
<dbReference type="PATRIC" id="fig|322095.3.peg.986"/>
<feature type="transmembrane region" description="Helical" evidence="6">
    <location>
        <begin position="472"/>
        <end position="496"/>
    </location>
</feature>
<feature type="transmembrane region" description="Helical" evidence="6">
    <location>
        <begin position="442"/>
        <end position="466"/>
    </location>
</feature>
<evidence type="ECO:0000313" key="8">
    <source>
        <dbReference type="Proteomes" id="UP000070224"/>
    </source>
</evidence>
<dbReference type="PANTHER" id="PTHR30250:SF11">
    <property type="entry name" value="O-ANTIGEN TRANSPORTER-RELATED"/>
    <property type="match status" value="1"/>
</dbReference>
<keyword evidence="2" id="KW-1003">Cell membrane</keyword>
<organism evidence="7 8">
    <name type="scientific">Porphyromonas somerae</name>
    <dbReference type="NCBI Taxonomy" id="322095"/>
    <lineage>
        <taxon>Bacteria</taxon>
        <taxon>Pseudomonadati</taxon>
        <taxon>Bacteroidota</taxon>
        <taxon>Bacteroidia</taxon>
        <taxon>Bacteroidales</taxon>
        <taxon>Porphyromonadaceae</taxon>
        <taxon>Porphyromonas</taxon>
    </lineage>
</organism>
<feature type="transmembrane region" description="Helical" evidence="6">
    <location>
        <begin position="269"/>
        <end position="292"/>
    </location>
</feature>
<feature type="transmembrane region" description="Helical" evidence="6">
    <location>
        <begin position="190"/>
        <end position="209"/>
    </location>
</feature>
<reference evidence="8" key="1">
    <citation type="submission" date="2016-01" db="EMBL/GenBank/DDBJ databases">
        <authorList>
            <person name="Mitreva M."/>
            <person name="Pepin K.H."/>
            <person name="Mihindukulasuriya K.A."/>
            <person name="Fulton R."/>
            <person name="Fronick C."/>
            <person name="O'Laughlin M."/>
            <person name="Miner T."/>
            <person name="Herter B."/>
            <person name="Rosa B.A."/>
            <person name="Cordes M."/>
            <person name="Tomlinson C."/>
            <person name="Wollam A."/>
            <person name="Palsikar V.B."/>
            <person name="Mardis E.R."/>
            <person name="Wilson R.K."/>
        </authorList>
    </citation>
    <scope>NUCLEOTIDE SEQUENCE [LARGE SCALE GENOMIC DNA]</scope>
    <source>
        <strain evidence="8">KA00683</strain>
    </source>
</reference>
<feature type="transmembrane region" description="Helical" evidence="6">
    <location>
        <begin position="351"/>
        <end position="372"/>
    </location>
</feature>
<dbReference type="AlphaFoldDB" id="A0A134B8Q6"/>
<feature type="transmembrane region" description="Helical" evidence="6">
    <location>
        <begin position="230"/>
        <end position="249"/>
    </location>
</feature>
<dbReference type="Proteomes" id="UP000070224">
    <property type="component" value="Unassembled WGS sequence"/>
</dbReference>
<dbReference type="EMBL" id="LSDK01000068">
    <property type="protein sequence ID" value="KXB76329.1"/>
    <property type="molecule type" value="Genomic_DNA"/>
</dbReference>
<dbReference type="GO" id="GO:0005886">
    <property type="term" value="C:plasma membrane"/>
    <property type="evidence" value="ECO:0007669"/>
    <property type="project" value="UniProtKB-SubCell"/>
</dbReference>
<gene>
    <name evidence="7" type="ORF">HMPREF3185_00999</name>
</gene>